<accession>A0A3E0U0I6</accession>
<dbReference type="EMBL" id="QUOT01000001">
    <property type="protein sequence ID" value="REL30093.1"/>
    <property type="molecule type" value="Genomic_DNA"/>
</dbReference>
<evidence type="ECO:0000313" key="7">
    <source>
        <dbReference type="Proteomes" id="UP000256899"/>
    </source>
</evidence>
<organism evidence="6 7">
    <name type="scientific">Thalassotalea euphylliae</name>
    <dbReference type="NCBI Taxonomy" id="1655234"/>
    <lineage>
        <taxon>Bacteria</taxon>
        <taxon>Pseudomonadati</taxon>
        <taxon>Pseudomonadota</taxon>
        <taxon>Gammaproteobacteria</taxon>
        <taxon>Alteromonadales</taxon>
        <taxon>Colwelliaceae</taxon>
        <taxon>Thalassotalea</taxon>
    </lineage>
</organism>
<sequence length="390" mass="43157">MGNFVDQQPNLVLTEIVVRLLAESSVPAALTIEQCAQSLSMSMTSFRRKLAQEETSYKLIQQKYLNELCVKALLTEKPKIEALAISLGYSERATFERAFRQKFGITPSRFRELSLNHGAQHRQNLIAIANDLPPMPDSCAKLLAESDSGALDLACAVAIIEKDPVFSGRVIGLASKAIYGKTPTDLREAIGRNLGITTVVNLAVLYAVKDALQHHVDPMIIERYCQAFELAPKLMQLTRKQTTSAWFADHALAEQMLVFGLLGIFLLAHQSTEHQALIVHSVFGIDDLSTLNHHLQQSLSLSLFGASSLLLSIWHLDAGIIKQLNQLEQICLSKSKASHESKLMMLLLNCLYRIATEHKGVDDLFEKAELVGIDGFEAIYQEFINQASAA</sequence>
<dbReference type="Pfam" id="PF08668">
    <property type="entry name" value="HDOD"/>
    <property type="match status" value="1"/>
</dbReference>
<dbReference type="InterPro" id="IPR013976">
    <property type="entry name" value="HDOD"/>
</dbReference>
<dbReference type="SMART" id="SM00342">
    <property type="entry name" value="HTH_ARAC"/>
    <property type="match status" value="1"/>
</dbReference>
<keyword evidence="1" id="KW-0805">Transcription regulation</keyword>
<dbReference type="PANTHER" id="PTHR47894">
    <property type="entry name" value="HTH-TYPE TRANSCRIPTIONAL REGULATOR GADX"/>
    <property type="match status" value="1"/>
</dbReference>
<dbReference type="InterPro" id="IPR020449">
    <property type="entry name" value="Tscrpt_reg_AraC-type_HTH"/>
</dbReference>
<dbReference type="Proteomes" id="UP000256899">
    <property type="component" value="Unassembled WGS sequence"/>
</dbReference>
<dbReference type="Gene3D" id="1.10.3210.10">
    <property type="entry name" value="Hypothetical protein af1432"/>
    <property type="match status" value="1"/>
</dbReference>
<dbReference type="SUPFAM" id="SSF109604">
    <property type="entry name" value="HD-domain/PDEase-like"/>
    <property type="match status" value="1"/>
</dbReference>
<evidence type="ECO:0000313" key="6">
    <source>
        <dbReference type="EMBL" id="REL30093.1"/>
    </source>
</evidence>
<dbReference type="PRINTS" id="PR00032">
    <property type="entry name" value="HTHARAC"/>
</dbReference>
<feature type="domain" description="HTH araC/xylS-type" evidence="4">
    <location>
        <begin position="15"/>
        <end position="113"/>
    </location>
</feature>
<dbReference type="Pfam" id="PF12833">
    <property type="entry name" value="HTH_18"/>
    <property type="match status" value="1"/>
</dbReference>
<dbReference type="PANTHER" id="PTHR47894:SF4">
    <property type="entry name" value="HTH-TYPE TRANSCRIPTIONAL REGULATOR GADX"/>
    <property type="match status" value="1"/>
</dbReference>
<evidence type="ECO:0000256" key="2">
    <source>
        <dbReference type="ARBA" id="ARBA00023125"/>
    </source>
</evidence>
<reference evidence="7" key="1">
    <citation type="submission" date="2018-08" db="EMBL/GenBank/DDBJ databases">
        <title>Thalassotalea euphylliae genome.</title>
        <authorList>
            <person name="Summers S."/>
            <person name="Rice S.A."/>
            <person name="Freckelton M.L."/>
            <person name="Nedved B.T."/>
            <person name="Hadfield M.G."/>
        </authorList>
    </citation>
    <scope>NUCLEOTIDE SEQUENCE [LARGE SCALE GENOMIC DNA]</scope>
    <source>
        <strain evidence="7">H3</strain>
    </source>
</reference>
<dbReference type="PROSITE" id="PS01124">
    <property type="entry name" value="HTH_ARAC_FAMILY_2"/>
    <property type="match status" value="1"/>
</dbReference>
<name>A0A3E0U0I6_9GAMM</name>
<evidence type="ECO:0000256" key="1">
    <source>
        <dbReference type="ARBA" id="ARBA00023015"/>
    </source>
</evidence>
<dbReference type="AlphaFoldDB" id="A0A3E0U0I6"/>
<dbReference type="GO" id="GO:0003700">
    <property type="term" value="F:DNA-binding transcription factor activity"/>
    <property type="evidence" value="ECO:0007669"/>
    <property type="project" value="InterPro"/>
</dbReference>
<dbReference type="InterPro" id="IPR009057">
    <property type="entry name" value="Homeodomain-like_sf"/>
</dbReference>
<evidence type="ECO:0000259" key="4">
    <source>
        <dbReference type="PROSITE" id="PS01124"/>
    </source>
</evidence>
<comment type="caution">
    <text evidence="6">The sequence shown here is derived from an EMBL/GenBank/DDBJ whole genome shotgun (WGS) entry which is preliminary data.</text>
</comment>
<dbReference type="GO" id="GO:0005829">
    <property type="term" value="C:cytosol"/>
    <property type="evidence" value="ECO:0007669"/>
    <property type="project" value="TreeGrafter"/>
</dbReference>
<dbReference type="GO" id="GO:0000976">
    <property type="term" value="F:transcription cis-regulatory region binding"/>
    <property type="evidence" value="ECO:0007669"/>
    <property type="project" value="TreeGrafter"/>
</dbReference>
<protein>
    <submittedName>
        <fullName evidence="6">Helix-turn-helix domain-containing protein</fullName>
    </submittedName>
</protein>
<dbReference type="Gene3D" id="1.10.10.60">
    <property type="entry name" value="Homeodomain-like"/>
    <property type="match status" value="1"/>
</dbReference>
<keyword evidence="7" id="KW-1185">Reference proteome</keyword>
<feature type="domain" description="HDOD" evidence="5">
    <location>
        <begin position="132"/>
        <end position="330"/>
    </location>
</feature>
<keyword evidence="3" id="KW-0804">Transcription</keyword>
<keyword evidence="2" id="KW-0238">DNA-binding</keyword>
<proteinExistence type="predicted"/>
<evidence type="ECO:0000256" key="3">
    <source>
        <dbReference type="ARBA" id="ARBA00023163"/>
    </source>
</evidence>
<dbReference type="SUPFAM" id="SSF46689">
    <property type="entry name" value="Homeodomain-like"/>
    <property type="match status" value="1"/>
</dbReference>
<dbReference type="InterPro" id="IPR018060">
    <property type="entry name" value="HTH_AraC"/>
</dbReference>
<dbReference type="PROSITE" id="PS51833">
    <property type="entry name" value="HDOD"/>
    <property type="match status" value="1"/>
</dbReference>
<gene>
    <name evidence="6" type="ORF">DXX94_04905</name>
</gene>
<evidence type="ECO:0000259" key="5">
    <source>
        <dbReference type="PROSITE" id="PS51833"/>
    </source>
</evidence>